<name>W8LAF9_9GAMM</name>
<keyword evidence="3" id="KW-1185">Reference proteome</keyword>
<evidence type="ECO:0000256" key="1">
    <source>
        <dbReference type="SAM" id="MobiDB-lite"/>
    </source>
</evidence>
<reference evidence="2 3" key="1">
    <citation type="journal article" date="2014" name="J Genomics">
        <title>Draft Genome Sequence of the Extremely Halophilic Phototrophic Purple Sulfur Bacterium Halorhodospira halochloris.</title>
        <authorList>
            <person name="Singh K.S."/>
            <person name="Kirksey J."/>
            <person name="Hoff W.D."/>
            <person name="Deole R."/>
        </authorList>
    </citation>
    <scope>NUCLEOTIDE SEQUENCE [LARGE SCALE GENOMIC DNA]</scope>
    <source>
        <strain evidence="2 3">A</strain>
    </source>
</reference>
<dbReference type="EMBL" id="CP007268">
    <property type="protein sequence ID" value="AHK80805.1"/>
    <property type="molecule type" value="Genomic_DNA"/>
</dbReference>
<evidence type="ECO:0000313" key="3">
    <source>
        <dbReference type="Proteomes" id="UP000019442"/>
    </source>
</evidence>
<feature type="region of interest" description="Disordered" evidence="1">
    <location>
        <begin position="35"/>
        <end position="70"/>
    </location>
</feature>
<sequence length="574" mass="60357">MALGLALTPTLAAAPRALDDLALDRVQASGMLVQQPGQSAIGPPDRPLPDRARAGVQGAASMEAGLPPPPGDVSGVVAGGAVFDRESLNQVQLGGAAQSGLTGLNVVNVARADAITGLNVFEGGAVGGPISRVDQTNHFVQEGADGAQLGATTSGQDSRRWEATQLRQGIGDRQSRMDTRVDQELSQVRTRAHYNAAVPGDSLGRDWEVGLDLCGAPTCTLPSLTLPAVSFDWFTGEEPARFGLGAEFSGLQIQGAQVTPASIRGEGDDLVVNLGQISLPPPDLPTVRGELCLGGCVRADLDFNVGNRTTASLDVGEIRLAGANPLQDLDIKLGQGIAAVGSGRFEMQTPQTGVDLNLGLSLPGITESFVLDLEPVAGILTSAALELLPGRPLQSLELDLSLPDARFEISLGDWFDPGGEQGPPWSTEFGMRADLTDGILCLTRSAQSCGTQSIERLESFERVLEKQTHTWEHQWEQDRWSRREQTEQTTGGELVGARADLITLSGSQSRVETYHVVQVHGGAQQTLRALNAANVTTSLMGGATNVARTPAHVRATQGNPLAVSQSNTFVQGFQ</sequence>
<reference evidence="3" key="2">
    <citation type="submission" date="2014-02" db="EMBL/GenBank/DDBJ databases">
        <title>Draft Genome Sequence of extremely halophilic bacteria Halorhodospira halochloris.</title>
        <authorList>
            <person name="Singh K.S."/>
        </authorList>
    </citation>
    <scope>NUCLEOTIDE SEQUENCE [LARGE SCALE GENOMIC DNA]</scope>
    <source>
        <strain evidence="3">A</strain>
    </source>
</reference>
<organism evidence="2 3">
    <name type="scientific">Ectothiorhodospira haloalkaliphila</name>
    <dbReference type="NCBI Taxonomy" id="421628"/>
    <lineage>
        <taxon>Bacteria</taxon>
        <taxon>Pseudomonadati</taxon>
        <taxon>Pseudomonadota</taxon>
        <taxon>Gammaproteobacteria</taxon>
        <taxon>Chromatiales</taxon>
        <taxon>Ectothiorhodospiraceae</taxon>
        <taxon>Ectothiorhodospira</taxon>
    </lineage>
</organism>
<proteinExistence type="predicted"/>
<evidence type="ECO:0000313" key="2">
    <source>
        <dbReference type="EMBL" id="AHK80805.1"/>
    </source>
</evidence>
<dbReference type="Proteomes" id="UP000019442">
    <property type="component" value="Chromosome"/>
</dbReference>
<protein>
    <submittedName>
        <fullName evidence="2">Uncharacterized protein</fullName>
    </submittedName>
</protein>
<dbReference type="KEGG" id="hhc:M911_15820"/>
<dbReference type="HOGENOM" id="CLU_474702_0_0_6"/>
<gene>
    <name evidence="2" type="ORF">M911_15820</name>
</gene>
<accession>W8LAF9</accession>
<dbReference type="AlphaFoldDB" id="W8LAF9"/>